<dbReference type="EC" id="4.4.1.13" evidence="2"/>
<organism evidence="7 8">
    <name type="scientific">Albidovulum litorale</name>
    <dbReference type="NCBI Taxonomy" id="2984134"/>
    <lineage>
        <taxon>Bacteria</taxon>
        <taxon>Pseudomonadati</taxon>
        <taxon>Pseudomonadota</taxon>
        <taxon>Alphaproteobacteria</taxon>
        <taxon>Rhodobacterales</taxon>
        <taxon>Paracoccaceae</taxon>
        <taxon>Albidovulum</taxon>
    </lineage>
</organism>
<evidence type="ECO:0000256" key="5">
    <source>
        <dbReference type="ARBA" id="ARBA00037974"/>
    </source>
</evidence>
<keyword evidence="8" id="KW-1185">Reference proteome</keyword>
<dbReference type="SUPFAM" id="SSF53383">
    <property type="entry name" value="PLP-dependent transferases"/>
    <property type="match status" value="1"/>
</dbReference>
<dbReference type="InterPro" id="IPR015422">
    <property type="entry name" value="PyrdxlP-dep_Trfase_small"/>
</dbReference>
<evidence type="ECO:0000313" key="8">
    <source>
        <dbReference type="Proteomes" id="UP001652564"/>
    </source>
</evidence>
<evidence type="ECO:0000256" key="2">
    <source>
        <dbReference type="ARBA" id="ARBA00012224"/>
    </source>
</evidence>
<dbReference type="Gene3D" id="3.90.1150.10">
    <property type="entry name" value="Aspartate Aminotransferase, domain 1"/>
    <property type="match status" value="1"/>
</dbReference>
<gene>
    <name evidence="7" type="ORF">OEZ71_17110</name>
</gene>
<dbReference type="InterPro" id="IPR015421">
    <property type="entry name" value="PyrdxlP-dep_Trfase_major"/>
</dbReference>
<comment type="caution">
    <text evidence="7">The sequence shown here is derived from an EMBL/GenBank/DDBJ whole genome shotgun (WGS) entry which is preliminary data.</text>
</comment>
<dbReference type="PANTHER" id="PTHR43525">
    <property type="entry name" value="PROTEIN MALY"/>
    <property type="match status" value="1"/>
</dbReference>
<proteinExistence type="inferred from homology"/>
<evidence type="ECO:0000259" key="6">
    <source>
        <dbReference type="Pfam" id="PF00155"/>
    </source>
</evidence>
<reference evidence="7 8" key="1">
    <citation type="submission" date="2022-10" db="EMBL/GenBank/DDBJ databases">
        <title>Defluviimonas sp. nov., isolated from ocean surface sediments.</title>
        <authorList>
            <person name="He W."/>
            <person name="Wang L."/>
            <person name="Zhang D.-F."/>
        </authorList>
    </citation>
    <scope>NUCLEOTIDE SEQUENCE [LARGE SCALE GENOMIC DNA]</scope>
    <source>
        <strain evidence="7 8">WL0050</strain>
    </source>
</reference>
<sequence>MTFNDIIDRRGSHCSQWDLMEKLLGVSPEDGLAMWTADSDYPTAPCVRDIVRKEAEFGIFGYFADYSDYHEAIRWWMATRHKWQIDPDWILTAQGLGNAIALSIDVWTEPGDAVVVFSPVYHEFAHKIRNAGRVLTECPLARVGDRYELDLDDAQSRMTGRETLLIWCSPQNPSGRIWTAEELRAVAEFAVRNGLRIISDEVHHDLVYPGETFVPMDVAAPEAHDRLISMTAASKTFNIAGQRTGNMIISDPTLRAQMVKRLRELDSQPNGLGVKMVTAAYSPEGAEWVDAQVAHLDRMRKIFDAGINAIPGVRSLPLQSTFLAWVDFSGTGMTFDEFNARTRDVARIAASPGPGFGAGGESFLRFNIARPQARIEDAVERMQRAFGDLQ</sequence>
<protein>
    <recommendedName>
        <fullName evidence="2">cysteine-S-conjugate beta-lyase</fullName>
        <ecNumber evidence="2">4.4.1.13</ecNumber>
    </recommendedName>
</protein>
<name>A0ABT2ZS90_9RHOB</name>
<evidence type="ECO:0000313" key="7">
    <source>
        <dbReference type="EMBL" id="MCV2874018.1"/>
    </source>
</evidence>
<keyword evidence="7" id="KW-0032">Aminotransferase</keyword>
<accession>A0ABT2ZS90</accession>
<evidence type="ECO:0000256" key="1">
    <source>
        <dbReference type="ARBA" id="ARBA00001933"/>
    </source>
</evidence>
<evidence type="ECO:0000256" key="3">
    <source>
        <dbReference type="ARBA" id="ARBA00022898"/>
    </source>
</evidence>
<keyword evidence="7" id="KW-0808">Transferase</keyword>
<dbReference type="EMBL" id="JAOWKZ010000004">
    <property type="protein sequence ID" value="MCV2874018.1"/>
    <property type="molecule type" value="Genomic_DNA"/>
</dbReference>
<dbReference type="InterPro" id="IPR004839">
    <property type="entry name" value="Aminotransferase_I/II_large"/>
</dbReference>
<feature type="domain" description="Aminotransferase class I/classII large" evidence="6">
    <location>
        <begin position="46"/>
        <end position="381"/>
    </location>
</feature>
<dbReference type="PANTHER" id="PTHR43525:SF1">
    <property type="entry name" value="PROTEIN MALY"/>
    <property type="match status" value="1"/>
</dbReference>
<keyword evidence="4" id="KW-0456">Lyase</keyword>
<dbReference type="Proteomes" id="UP001652564">
    <property type="component" value="Unassembled WGS sequence"/>
</dbReference>
<dbReference type="Pfam" id="PF00155">
    <property type="entry name" value="Aminotran_1_2"/>
    <property type="match status" value="1"/>
</dbReference>
<dbReference type="CDD" id="cd00609">
    <property type="entry name" value="AAT_like"/>
    <property type="match status" value="1"/>
</dbReference>
<dbReference type="InterPro" id="IPR051798">
    <property type="entry name" value="Class-II_PLP-Dep_Aminotrans"/>
</dbReference>
<dbReference type="Gene3D" id="3.40.640.10">
    <property type="entry name" value="Type I PLP-dependent aspartate aminotransferase-like (Major domain)"/>
    <property type="match status" value="1"/>
</dbReference>
<dbReference type="GO" id="GO:0008483">
    <property type="term" value="F:transaminase activity"/>
    <property type="evidence" value="ECO:0007669"/>
    <property type="project" value="UniProtKB-KW"/>
</dbReference>
<evidence type="ECO:0000256" key="4">
    <source>
        <dbReference type="ARBA" id="ARBA00023239"/>
    </source>
</evidence>
<keyword evidence="3" id="KW-0663">Pyridoxal phosphate</keyword>
<dbReference type="RefSeq" id="WP_263741271.1">
    <property type="nucleotide sequence ID" value="NZ_JAOWKZ010000004.1"/>
</dbReference>
<comment type="similarity">
    <text evidence="5">Belongs to the class-II pyridoxal-phosphate-dependent aminotransferase family. MalY/PatB cystathionine beta-lyase subfamily.</text>
</comment>
<comment type="cofactor">
    <cofactor evidence="1">
        <name>pyridoxal 5'-phosphate</name>
        <dbReference type="ChEBI" id="CHEBI:597326"/>
    </cofactor>
</comment>
<dbReference type="InterPro" id="IPR015424">
    <property type="entry name" value="PyrdxlP-dep_Trfase"/>
</dbReference>